<organism evidence="5 6">
    <name type="scientific">Pseudonocardia zijingensis</name>
    <dbReference type="NCBI Taxonomy" id="153376"/>
    <lineage>
        <taxon>Bacteria</taxon>
        <taxon>Bacillati</taxon>
        <taxon>Actinomycetota</taxon>
        <taxon>Actinomycetes</taxon>
        <taxon>Pseudonocardiales</taxon>
        <taxon>Pseudonocardiaceae</taxon>
        <taxon>Pseudonocardia</taxon>
    </lineage>
</organism>
<dbReference type="EMBL" id="BAAAHP010000115">
    <property type="protein sequence ID" value="GAA0943957.1"/>
    <property type="molecule type" value="Genomic_DNA"/>
</dbReference>
<evidence type="ECO:0000313" key="5">
    <source>
        <dbReference type="EMBL" id="GAA0943957.1"/>
    </source>
</evidence>
<keyword evidence="1" id="KW-0805">Transcription regulation</keyword>
<dbReference type="InterPro" id="IPR039422">
    <property type="entry name" value="MarR/SlyA-like"/>
</dbReference>
<dbReference type="PANTHER" id="PTHR33164">
    <property type="entry name" value="TRANSCRIPTIONAL REGULATOR, MARR FAMILY"/>
    <property type="match status" value="1"/>
</dbReference>
<keyword evidence="3" id="KW-0804">Transcription</keyword>
<gene>
    <name evidence="5" type="ORF">GCM10009559_41070</name>
</gene>
<proteinExistence type="predicted"/>
<keyword evidence="6" id="KW-1185">Reference proteome</keyword>
<reference evidence="5 6" key="1">
    <citation type="journal article" date="2019" name="Int. J. Syst. Evol. Microbiol.">
        <title>The Global Catalogue of Microorganisms (GCM) 10K type strain sequencing project: providing services to taxonomists for standard genome sequencing and annotation.</title>
        <authorList>
            <consortium name="The Broad Institute Genomics Platform"/>
            <consortium name="The Broad Institute Genome Sequencing Center for Infectious Disease"/>
            <person name="Wu L."/>
            <person name="Ma J."/>
        </authorList>
    </citation>
    <scope>NUCLEOTIDE SEQUENCE [LARGE SCALE GENOMIC DNA]</scope>
    <source>
        <strain evidence="5 6">JCM 11117</strain>
    </source>
</reference>
<dbReference type="InterPro" id="IPR036388">
    <property type="entry name" value="WH-like_DNA-bd_sf"/>
</dbReference>
<feature type="domain" description="HTH marR-type" evidence="4">
    <location>
        <begin position="9"/>
        <end position="141"/>
    </location>
</feature>
<dbReference type="Proteomes" id="UP001499967">
    <property type="component" value="Unassembled WGS sequence"/>
</dbReference>
<sequence>MAVRVDQAELCLPLLLGRVHAEILRRYTAAARSADCPIEEWWVLSSLATRGGRPMSEIAEYAGMPNPSLTKVVDRMVAANLVFRRVDPEDRRRTLLYLTTRGQEKHTEVAVAVADAEAEMRAAAGEDPVGTLHAVLAGLAPALLP</sequence>
<evidence type="ECO:0000256" key="1">
    <source>
        <dbReference type="ARBA" id="ARBA00023015"/>
    </source>
</evidence>
<dbReference type="RefSeq" id="WP_343943103.1">
    <property type="nucleotide sequence ID" value="NZ_BAAAHP010000115.1"/>
</dbReference>
<accession>A0ABN1QLC0</accession>
<evidence type="ECO:0000313" key="6">
    <source>
        <dbReference type="Proteomes" id="UP001499967"/>
    </source>
</evidence>
<dbReference type="SMART" id="SM00347">
    <property type="entry name" value="HTH_MARR"/>
    <property type="match status" value="1"/>
</dbReference>
<dbReference type="InterPro" id="IPR036390">
    <property type="entry name" value="WH_DNA-bd_sf"/>
</dbReference>
<dbReference type="PANTHER" id="PTHR33164:SF64">
    <property type="entry name" value="TRANSCRIPTIONAL REGULATOR SLYA"/>
    <property type="match status" value="1"/>
</dbReference>
<protein>
    <recommendedName>
        <fullName evidence="4">HTH marR-type domain-containing protein</fullName>
    </recommendedName>
</protein>
<comment type="caution">
    <text evidence="5">The sequence shown here is derived from an EMBL/GenBank/DDBJ whole genome shotgun (WGS) entry which is preliminary data.</text>
</comment>
<keyword evidence="2" id="KW-0238">DNA-binding</keyword>
<dbReference type="SUPFAM" id="SSF46785">
    <property type="entry name" value="Winged helix' DNA-binding domain"/>
    <property type="match status" value="1"/>
</dbReference>
<name>A0ABN1QLC0_9PSEU</name>
<evidence type="ECO:0000256" key="2">
    <source>
        <dbReference type="ARBA" id="ARBA00023125"/>
    </source>
</evidence>
<evidence type="ECO:0000256" key="3">
    <source>
        <dbReference type="ARBA" id="ARBA00023163"/>
    </source>
</evidence>
<evidence type="ECO:0000259" key="4">
    <source>
        <dbReference type="PROSITE" id="PS50995"/>
    </source>
</evidence>
<dbReference type="Pfam" id="PF12802">
    <property type="entry name" value="MarR_2"/>
    <property type="match status" value="1"/>
</dbReference>
<dbReference type="PROSITE" id="PS50995">
    <property type="entry name" value="HTH_MARR_2"/>
    <property type="match status" value="1"/>
</dbReference>
<dbReference type="InterPro" id="IPR000835">
    <property type="entry name" value="HTH_MarR-typ"/>
</dbReference>
<dbReference type="Gene3D" id="1.10.10.10">
    <property type="entry name" value="Winged helix-like DNA-binding domain superfamily/Winged helix DNA-binding domain"/>
    <property type="match status" value="1"/>
</dbReference>